<name>A0AAV5SCM8_9BILA</name>
<dbReference type="EMBL" id="BTSX01000001">
    <property type="protein sequence ID" value="GMS80615.1"/>
    <property type="molecule type" value="Genomic_DNA"/>
</dbReference>
<reference evidence="2" key="1">
    <citation type="submission" date="2023-10" db="EMBL/GenBank/DDBJ databases">
        <title>Genome assembly of Pristionchus species.</title>
        <authorList>
            <person name="Yoshida K."/>
            <person name="Sommer R.J."/>
        </authorList>
    </citation>
    <scope>NUCLEOTIDE SEQUENCE</scope>
    <source>
        <strain evidence="2">RS0144</strain>
    </source>
</reference>
<feature type="domain" description="IPO4/5-like TPR repeats" evidence="1">
    <location>
        <begin position="2"/>
        <end position="72"/>
    </location>
</feature>
<sequence>IMGLVILECEPEVLGNDRLANLPALFNERLHHSNSTVRHTAVKAYGEIMKKRRRNDSGLNSLLPIIIRICVEETN</sequence>
<protein>
    <recommendedName>
        <fullName evidence="1">IPO4/5-like TPR repeats domain-containing protein</fullName>
    </recommendedName>
</protein>
<feature type="non-terminal residue" evidence="2">
    <location>
        <position position="1"/>
    </location>
</feature>
<evidence type="ECO:0000313" key="3">
    <source>
        <dbReference type="Proteomes" id="UP001432027"/>
    </source>
</evidence>
<dbReference type="AlphaFoldDB" id="A0AAV5SCM8"/>
<dbReference type="Pfam" id="PF25780">
    <property type="entry name" value="TPR_IPO5"/>
    <property type="match status" value="1"/>
</dbReference>
<organism evidence="2 3">
    <name type="scientific">Pristionchus entomophagus</name>
    <dbReference type="NCBI Taxonomy" id="358040"/>
    <lineage>
        <taxon>Eukaryota</taxon>
        <taxon>Metazoa</taxon>
        <taxon>Ecdysozoa</taxon>
        <taxon>Nematoda</taxon>
        <taxon>Chromadorea</taxon>
        <taxon>Rhabditida</taxon>
        <taxon>Rhabditina</taxon>
        <taxon>Diplogasteromorpha</taxon>
        <taxon>Diplogasteroidea</taxon>
        <taxon>Neodiplogasteridae</taxon>
        <taxon>Pristionchus</taxon>
    </lineage>
</organism>
<keyword evidence="3" id="KW-1185">Reference proteome</keyword>
<comment type="caution">
    <text evidence="2">The sequence shown here is derived from an EMBL/GenBank/DDBJ whole genome shotgun (WGS) entry which is preliminary data.</text>
</comment>
<feature type="non-terminal residue" evidence="2">
    <location>
        <position position="75"/>
    </location>
</feature>
<evidence type="ECO:0000259" key="1">
    <source>
        <dbReference type="Pfam" id="PF25780"/>
    </source>
</evidence>
<gene>
    <name evidence="2" type="ORF">PENTCL1PPCAC_2790</name>
</gene>
<proteinExistence type="predicted"/>
<accession>A0AAV5SCM8</accession>
<evidence type="ECO:0000313" key="2">
    <source>
        <dbReference type="EMBL" id="GMS80615.1"/>
    </source>
</evidence>
<dbReference type="Proteomes" id="UP001432027">
    <property type="component" value="Unassembled WGS sequence"/>
</dbReference>
<dbReference type="InterPro" id="IPR057672">
    <property type="entry name" value="TPR_IPO4/5"/>
</dbReference>